<evidence type="ECO:0000313" key="4">
    <source>
        <dbReference type="Proteomes" id="UP001222118"/>
    </source>
</evidence>
<protein>
    <submittedName>
        <fullName evidence="3">EAL domain-containing protein</fullName>
    </submittedName>
</protein>
<dbReference type="PANTHER" id="PTHR44757">
    <property type="entry name" value="DIGUANYLATE CYCLASE DGCP"/>
    <property type="match status" value="1"/>
</dbReference>
<dbReference type="InterPro" id="IPR001633">
    <property type="entry name" value="EAL_dom"/>
</dbReference>
<gene>
    <name evidence="3" type="ORF">PSQ90_08590</name>
</gene>
<name>A0ABY7YU83_9HYPH</name>
<evidence type="ECO:0000259" key="2">
    <source>
        <dbReference type="PROSITE" id="PS50887"/>
    </source>
</evidence>
<dbReference type="CDD" id="cd01949">
    <property type="entry name" value="GGDEF"/>
    <property type="match status" value="1"/>
</dbReference>
<dbReference type="Proteomes" id="UP001222118">
    <property type="component" value="Chromosome"/>
</dbReference>
<keyword evidence="4" id="KW-1185">Reference proteome</keyword>
<dbReference type="Gene3D" id="3.20.20.450">
    <property type="entry name" value="EAL domain"/>
    <property type="match status" value="1"/>
</dbReference>
<dbReference type="InterPro" id="IPR043128">
    <property type="entry name" value="Rev_trsase/Diguanyl_cyclase"/>
</dbReference>
<dbReference type="InterPro" id="IPR052155">
    <property type="entry name" value="Biofilm_reg_signaling"/>
</dbReference>
<sequence length="693" mass="77761">MQAEDAGKEQTLADALLLDAALEAIPFGFCVWSPQFRMVMWNRKYRDIYGFTLAQLWRGMTLEEVVELSVRLGNHPRTDAQTFYEQYTAGLLGNRAGERVKSRELVQDGRWIETAHVYSVGLGWVVTHEDVSEQVARDQLQQKRERELERQNLRLDAAVNNISQGLVMCDSLGRLIVCNQPYANIYKLPPRLLRPGTAIEDILLHLFDRGLETSEGRDAYLEWRRDVGSRAEYGKKIHQFAGRTIMMQQHPMKDGGWVTTHEDITEQRQNEERIRHLARHDALTDLPNRIEFLEQMARTEAGARRGEVAAVMFIDLDRFKAVNDTLGHAIGDEVLKQVSARLWGATRETDVLARLGGDEFSLLIRPIDTPEQVARVAERIVKSIRAPIHIDGQQIDIGVSIGIAMAPGDGIEADTLMRNADLALYKAKNEGRSTFHFFESGMDAALQQRRAIEAGLRQALANDELHLMFQPIFGVRENAITCAEALLRWEHEGQIISPAEFIPIAEETGLIVSIGEWVLRQACQLAADWPTNARVAVNLSPVQFKSQDLVGQVRSALADAGMSASRLELEITESLLLSENEQTLASLHELRAMGVRICLDDFGTGYSSLSYLRSFPFDKIKIDRTFMRGLTTRKDSLAIIQAIVGLGQSLGMTTTAEGIETQEQLEMVQAQGCDEIQGYLFSPRFRAKSLSGC</sequence>
<dbReference type="SUPFAM" id="SSF141868">
    <property type="entry name" value="EAL domain-like"/>
    <property type="match status" value="1"/>
</dbReference>
<dbReference type="InterPro" id="IPR000160">
    <property type="entry name" value="GGDEF_dom"/>
</dbReference>
<dbReference type="SMART" id="SM00091">
    <property type="entry name" value="PAS"/>
    <property type="match status" value="2"/>
</dbReference>
<dbReference type="InterPro" id="IPR000014">
    <property type="entry name" value="PAS"/>
</dbReference>
<dbReference type="RefSeq" id="WP_282209931.1">
    <property type="nucleotide sequence ID" value="NZ_CP118247.1"/>
</dbReference>
<dbReference type="NCBIfam" id="TIGR00254">
    <property type="entry name" value="GGDEF"/>
    <property type="match status" value="1"/>
</dbReference>
<dbReference type="Pfam" id="PF00563">
    <property type="entry name" value="EAL"/>
    <property type="match status" value="1"/>
</dbReference>
<dbReference type="Gene3D" id="3.30.70.270">
    <property type="match status" value="1"/>
</dbReference>
<evidence type="ECO:0000259" key="1">
    <source>
        <dbReference type="PROSITE" id="PS50883"/>
    </source>
</evidence>
<dbReference type="EMBL" id="CP118247">
    <property type="protein sequence ID" value="WDR04410.1"/>
    <property type="molecule type" value="Genomic_DNA"/>
</dbReference>
<evidence type="ECO:0000313" key="3">
    <source>
        <dbReference type="EMBL" id="WDR04410.1"/>
    </source>
</evidence>
<dbReference type="Gene3D" id="3.30.450.20">
    <property type="entry name" value="PAS domain"/>
    <property type="match status" value="2"/>
</dbReference>
<feature type="domain" description="EAL" evidence="1">
    <location>
        <begin position="449"/>
        <end position="693"/>
    </location>
</feature>
<dbReference type="InterPro" id="IPR035919">
    <property type="entry name" value="EAL_sf"/>
</dbReference>
<dbReference type="CDD" id="cd00130">
    <property type="entry name" value="PAS"/>
    <property type="match status" value="1"/>
</dbReference>
<dbReference type="CDD" id="cd01948">
    <property type="entry name" value="EAL"/>
    <property type="match status" value="1"/>
</dbReference>
<dbReference type="Pfam" id="PF12860">
    <property type="entry name" value="PAS_7"/>
    <property type="match status" value="2"/>
</dbReference>
<accession>A0ABY7YU83</accession>
<dbReference type="SMART" id="SM00267">
    <property type="entry name" value="GGDEF"/>
    <property type="match status" value="1"/>
</dbReference>
<dbReference type="SUPFAM" id="SSF55785">
    <property type="entry name" value="PYP-like sensor domain (PAS domain)"/>
    <property type="match status" value="2"/>
</dbReference>
<dbReference type="InterPro" id="IPR035965">
    <property type="entry name" value="PAS-like_dom_sf"/>
</dbReference>
<reference evidence="3 4" key="1">
    <citation type="submission" date="2023-02" db="EMBL/GenBank/DDBJ databases">
        <title>Devosia chondri sp. nov., isolated from the phycosphere of marine algae.</title>
        <authorList>
            <person name="Kim J.M."/>
            <person name="Lee J.K."/>
            <person name="Choi B.J."/>
            <person name="Bayburt H."/>
            <person name="Jeon C.O."/>
        </authorList>
    </citation>
    <scope>NUCLEOTIDE SEQUENCE [LARGE SCALE GENOMIC DNA]</scope>
    <source>
        <strain evidence="3 4">G2-5</strain>
    </source>
</reference>
<dbReference type="SMART" id="SM00052">
    <property type="entry name" value="EAL"/>
    <property type="match status" value="1"/>
</dbReference>
<dbReference type="SUPFAM" id="SSF55073">
    <property type="entry name" value="Nucleotide cyclase"/>
    <property type="match status" value="1"/>
</dbReference>
<dbReference type="PROSITE" id="PS50883">
    <property type="entry name" value="EAL"/>
    <property type="match status" value="1"/>
</dbReference>
<organism evidence="3 4">
    <name type="scientific">Devosia rhodophyticola</name>
    <dbReference type="NCBI Taxonomy" id="3026423"/>
    <lineage>
        <taxon>Bacteria</taxon>
        <taxon>Pseudomonadati</taxon>
        <taxon>Pseudomonadota</taxon>
        <taxon>Alphaproteobacteria</taxon>
        <taxon>Hyphomicrobiales</taxon>
        <taxon>Devosiaceae</taxon>
        <taxon>Devosia</taxon>
    </lineage>
</organism>
<proteinExistence type="predicted"/>
<dbReference type="InterPro" id="IPR029787">
    <property type="entry name" value="Nucleotide_cyclase"/>
</dbReference>
<dbReference type="PROSITE" id="PS50887">
    <property type="entry name" value="GGDEF"/>
    <property type="match status" value="1"/>
</dbReference>
<feature type="domain" description="GGDEF" evidence="2">
    <location>
        <begin position="307"/>
        <end position="440"/>
    </location>
</feature>
<dbReference type="Pfam" id="PF00990">
    <property type="entry name" value="GGDEF"/>
    <property type="match status" value="1"/>
</dbReference>
<dbReference type="PANTHER" id="PTHR44757:SF2">
    <property type="entry name" value="BIOFILM ARCHITECTURE MAINTENANCE PROTEIN MBAA"/>
    <property type="match status" value="1"/>
</dbReference>